<dbReference type="PRINTS" id="PR00047">
    <property type="entry name" value="STROIDFINGER"/>
</dbReference>
<evidence type="ECO:0000256" key="5">
    <source>
        <dbReference type="ARBA" id="ARBA00023015"/>
    </source>
</evidence>
<reference evidence="14 15" key="1">
    <citation type="journal article" date="2017" name="Curr. Biol.">
        <title>Genome architecture and evolution of a unichromosomal asexual nematode.</title>
        <authorList>
            <person name="Fradin H."/>
            <person name="Zegar C."/>
            <person name="Gutwein M."/>
            <person name="Lucas J."/>
            <person name="Kovtun M."/>
            <person name="Corcoran D."/>
            <person name="Baugh L.R."/>
            <person name="Kiontke K."/>
            <person name="Gunsalus K."/>
            <person name="Fitch D.H."/>
            <person name="Piano F."/>
        </authorList>
    </citation>
    <scope>NUCLEOTIDE SEQUENCE [LARGE SCALE GENOMIC DNA]</scope>
    <source>
        <strain evidence="14">PF1309</strain>
    </source>
</reference>
<evidence type="ECO:0008006" key="16">
    <source>
        <dbReference type="Google" id="ProtNLM"/>
    </source>
</evidence>
<evidence type="ECO:0000256" key="9">
    <source>
        <dbReference type="ARBA" id="ARBA00023242"/>
    </source>
</evidence>
<evidence type="ECO:0000256" key="6">
    <source>
        <dbReference type="ARBA" id="ARBA00023125"/>
    </source>
</evidence>
<dbReference type="EMBL" id="LIAE01006483">
    <property type="protein sequence ID" value="PAV88922.1"/>
    <property type="molecule type" value="Genomic_DNA"/>
</dbReference>
<dbReference type="InterPro" id="IPR000536">
    <property type="entry name" value="Nucl_hrmn_rcpt_lig-bd"/>
</dbReference>
<dbReference type="PROSITE" id="PS00031">
    <property type="entry name" value="NUCLEAR_REC_DBD_1"/>
    <property type="match status" value="1"/>
</dbReference>
<dbReference type="PANTHER" id="PTHR45680:SF29">
    <property type="entry name" value="NUCLEAR HORMONE RECEPTOR FAMILY"/>
    <property type="match status" value="1"/>
</dbReference>
<dbReference type="Pfam" id="PF00104">
    <property type="entry name" value="Hormone_recep"/>
    <property type="match status" value="1"/>
</dbReference>
<dbReference type="GO" id="GO:0005634">
    <property type="term" value="C:nucleus"/>
    <property type="evidence" value="ECO:0007669"/>
    <property type="project" value="UniProtKB-SubCell"/>
</dbReference>
<evidence type="ECO:0000259" key="13">
    <source>
        <dbReference type="PROSITE" id="PS51843"/>
    </source>
</evidence>
<keyword evidence="2 10" id="KW-0479">Metal-binding</keyword>
<dbReference type="InterPro" id="IPR035500">
    <property type="entry name" value="NHR-like_dom_sf"/>
</dbReference>
<dbReference type="SMART" id="SM00430">
    <property type="entry name" value="HOLI"/>
    <property type="match status" value="1"/>
</dbReference>
<dbReference type="Proteomes" id="UP000218231">
    <property type="component" value="Unassembled WGS sequence"/>
</dbReference>
<evidence type="ECO:0000256" key="3">
    <source>
        <dbReference type="ARBA" id="ARBA00022771"/>
    </source>
</evidence>
<dbReference type="OrthoDB" id="10018779at2759"/>
<keyword evidence="5 10" id="KW-0805">Transcription regulation</keyword>
<comment type="similarity">
    <text evidence="1 10">Belongs to the nuclear hormone receptor family.</text>
</comment>
<protein>
    <recommendedName>
        <fullName evidence="16">Nuclear receptor domain-containing protein</fullName>
    </recommendedName>
</protein>
<dbReference type="PROSITE" id="PS51843">
    <property type="entry name" value="NR_LBD"/>
    <property type="match status" value="1"/>
</dbReference>
<comment type="subcellular location">
    <subcellularLocation>
        <location evidence="10">Nucleus</location>
    </subcellularLocation>
</comment>
<feature type="domain" description="Nuclear receptor" evidence="12">
    <location>
        <begin position="75"/>
        <end position="151"/>
    </location>
</feature>
<evidence type="ECO:0000256" key="8">
    <source>
        <dbReference type="ARBA" id="ARBA00023170"/>
    </source>
</evidence>
<dbReference type="Gene3D" id="1.10.565.10">
    <property type="entry name" value="Retinoid X Receptor"/>
    <property type="match status" value="1"/>
</dbReference>
<dbReference type="InterPro" id="IPR013088">
    <property type="entry name" value="Znf_NHR/GATA"/>
</dbReference>
<evidence type="ECO:0000259" key="12">
    <source>
        <dbReference type="PROSITE" id="PS51030"/>
    </source>
</evidence>
<keyword evidence="6 10" id="KW-0238">DNA-binding</keyword>
<dbReference type="CDD" id="cd06916">
    <property type="entry name" value="NR_DBD_like"/>
    <property type="match status" value="1"/>
</dbReference>
<dbReference type="InterPro" id="IPR001628">
    <property type="entry name" value="Znf_hrmn_rcpt"/>
</dbReference>
<evidence type="ECO:0000256" key="1">
    <source>
        <dbReference type="ARBA" id="ARBA00005993"/>
    </source>
</evidence>
<keyword evidence="7 10" id="KW-0804">Transcription</keyword>
<evidence type="ECO:0000256" key="7">
    <source>
        <dbReference type="ARBA" id="ARBA00023163"/>
    </source>
</evidence>
<feature type="region of interest" description="Disordered" evidence="11">
    <location>
        <begin position="1"/>
        <end position="40"/>
    </location>
</feature>
<sequence length="477" mass="55594">MTGSKSMIFAETGREMAQTKEDDSVRWSSAESSADEPINIKQETVLEPETSTSYATADSSQSVHIPRRQLRLPTHGECQICHQQAHGIHFGVLSCRACSAFFRRTIAMNRTYTCRKGPGNCEMKKEDRYLCRYCRYQRCLELGMQPHNVKNCPMSPNSQENGDRSDSLIDLSDEELTPFEHLLKQLRIPAGKTKRVELNSLFDVNRLKQQIHSQLNTLVIPFAPEGMNCLQRMEHGLAEYRQNQKTNLKMLEVLDLKLVLPLWESGFLKFAKWMTYNEDFYKLPIEQKLQFLLFRSNAVCWRRVERMQMSLQIFGNEIVLKDKMLILSDEHCGKLFTIKMDFSPISDYSFETIRYMFKPLINRSYDKVVRPFADLSVTSTEFTYILCQLAFFCDGDDYLDFATREAMAQFRMKLAGDLHEYYTNHMQMENYAARLMKITGLVQAIQKSHAERKKIMEITKLFDLFKIDLCEQEAIIK</sequence>
<keyword evidence="4 10" id="KW-0862">Zinc</keyword>
<organism evidence="14 15">
    <name type="scientific">Diploscapter pachys</name>
    <dbReference type="NCBI Taxonomy" id="2018661"/>
    <lineage>
        <taxon>Eukaryota</taxon>
        <taxon>Metazoa</taxon>
        <taxon>Ecdysozoa</taxon>
        <taxon>Nematoda</taxon>
        <taxon>Chromadorea</taxon>
        <taxon>Rhabditida</taxon>
        <taxon>Rhabditina</taxon>
        <taxon>Rhabditomorpha</taxon>
        <taxon>Rhabditoidea</taxon>
        <taxon>Rhabditidae</taxon>
        <taxon>Diploscapter</taxon>
    </lineage>
</organism>
<dbReference type="Gene3D" id="3.30.50.10">
    <property type="entry name" value="Erythroid Transcription Factor GATA-1, subunit A"/>
    <property type="match status" value="1"/>
</dbReference>
<keyword evidence="3 10" id="KW-0863">Zinc-finger</keyword>
<dbReference type="SMART" id="SM00399">
    <property type="entry name" value="ZnF_C4"/>
    <property type="match status" value="1"/>
</dbReference>
<dbReference type="PANTHER" id="PTHR45680">
    <property type="entry name" value="NUCLEAR HORMONE RECEPTOR FAMILY"/>
    <property type="match status" value="1"/>
</dbReference>
<evidence type="ECO:0000256" key="11">
    <source>
        <dbReference type="SAM" id="MobiDB-lite"/>
    </source>
</evidence>
<keyword evidence="15" id="KW-1185">Reference proteome</keyword>
<dbReference type="STRING" id="2018661.A0A2A2LRR7"/>
<comment type="caution">
    <text evidence="14">The sequence shown here is derived from an EMBL/GenBank/DDBJ whole genome shotgun (WGS) entry which is preliminary data.</text>
</comment>
<dbReference type="SUPFAM" id="SSF48508">
    <property type="entry name" value="Nuclear receptor ligand-binding domain"/>
    <property type="match status" value="1"/>
</dbReference>
<dbReference type="InterPro" id="IPR051152">
    <property type="entry name" value="C.elegans_Orphan_NR"/>
</dbReference>
<name>A0A2A2LRR7_9BILA</name>
<accession>A0A2A2LRR7</accession>
<dbReference type="GO" id="GO:0008270">
    <property type="term" value="F:zinc ion binding"/>
    <property type="evidence" value="ECO:0007669"/>
    <property type="project" value="UniProtKB-KW"/>
</dbReference>
<evidence type="ECO:0000313" key="14">
    <source>
        <dbReference type="EMBL" id="PAV88922.1"/>
    </source>
</evidence>
<dbReference type="Pfam" id="PF00105">
    <property type="entry name" value="zf-C4"/>
    <property type="match status" value="1"/>
</dbReference>
<evidence type="ECO:0000256" key="2">
    <source>
        <dbReference type="ARBA" id="ARBA00022723"/>
    </source>
</evidence>
<dbReference type="GO" id="GO:0043565">
    <property type="term" value="F:sequence-specific DNA binding"/>
    <property type="evidence" value="ECO:0007669"/>
    <property type="project" value="InterPro"/>
</dbReference>
<keyword evidence="8 10" id="KW-0675">Receptor</keyword>
<proteinExistence type="inferred from homology"/>
<keyword evidence="9 10" id="KW-0539">Nucleus</keyword>
<evidence type="ECO:0000256" key="10">
    <source>
        <dbReference type="RuleBase" id="RU004334"/>
    </source>
</evidence>
<gene>
    <name evidence="14" type="ORF">WR25_24368</name>
</gene>
<evidence type="ECO:0000256" key="4">
    <source>
        <dbReference type="ARBA" id="ARBA00022833"/>
    </source>
</evidence>
<feature type="compositionally biased region" description="Basic and acidic residues" evidence="11">
    <location>
        <begin position="12"/>
        <end position="25"/>
    </location>
</feature>
<dbReference type="PROSITE" id="PS51030">
    <property type="entry name" value="NUCLEAR_REC_DBD_2"/>
    <property type="match status" value="1"/>
</dbReference>
<dbReference type="SUPFAM" id="SSF57716">
    <property type="entry name" value="Glucocorticoid receptor-like (DNA-binding domain)"/>
    <property type="match status" value="1"/>
</dbReference>
<feature type="domain" description="NR LBD" evidence="13">
    <location>
        <begin position="222"/>
        <end position="477"/>
    </location>
</feature>
<evidence type="ECO:0000313" key="15">
    <source>
        <dbReference type="Proteomes" id="UP000218231"/>
    </source>
</evidence>
<dbReference type="AlphaFoldDB" id="A0A2A2LRR7"/>
<dbReference type="GO" id="GO:0003700">
    <property type="term" value="F:DNA-binding transcription factor activity"/>
    <property type="evidence" value="ECO:0007669"/>
    <property type="project" value="InterPro"/>
</dbReference>